<sequence>MVRFDRLPNHATYVLHLYRYSIRNVKYRISSIGLQRDILVELRRISKENKSDKPALVIHNLLKQLNEFNESLEQGLISQWSQYLPQPAQTQRSASRQLCVSIEKLSARPPQDPEVSRQMSILSRYVSVRQRKGYLPRNIPKKYMQTLLLPVALHAYGKHKLDRIDAQLQKGIPQAKLAYTMAGRSRIWFVRSSVNKNAQQSKTLGVRIRQARDQHQSELNSVERCHEFHGVWASYEAQWEEYLLQNVGSTPPPLVSLTQFIGAPNRHSSVVQSWMVYLQDACAAIEKKSLSRMLEFQRYRDDVLIEGGVLAHYQRKTEQMYNKRKTRYDTMLQNELTHPFPFASERNMYHVLKRNQF</sequence>
<evidence type="ECO:0008006" key="3">
    <source>
        <dbReference type="Google" id="ProtNLM"/>
    </source>
</evidence>
<dbReference type="eggNOG" id="ENOG502RYGE">
    <property type="taxonomic scope" value="Eukaryota"/>
</dbReference>
<reference evidence="2" key="2">
    <citation type="submission" date="2012-08" db="EMBL/GenBank/DDBJ databases">
        <title>Genome sequence of Kazachstania naganishii.</title>
        <authorList>
            <person name="Gordon J.L."/>
            <person name="Armisen D."/>
            <person name="Proux-Wera E."/>
            <person name="OhEigeartaigh S.S."/>
            <person name="Byrne K.P."/>
            <person name="Wolfe K.H."/>
        </authorList>
    </citation>
    <scope>NUCLEOTIDE SEQUENCE [LARGE SCALE GENOMIC DNA]</scope>
    <source>
        <strain evidence="2">ATCC MYA-139 / BCRC 22969 / CBS 8797 / CCRC 22969 / KCTC 17520 / NBRC 10181 / NCYC 3082</strain>
    </source>
</reference>
<organism evidence="1 2">
    <name type="scientific">Huiozyma naganishii (strain ATCC MYA-139 / BCRC 22969 / CBS 8797 / KCTC 17520 / NBRC 10181 / NCYC 3082 / Yp74L-3)</name>
    <name type="common">Yeast</name>
    <name type="synonym">Kazachstania naganishii</name>
    <dbReference type="NCBI Taxonomy" id="1071383"/>
    <lineage>
        <taxon>Eukaryota</taxon>
        <taxon>Fungi</taxon>
        <taxon>Dikarya</taxon>
        <taxon>Ascomycota</taxon>
        <taxon>Saccharomycotina</taxon>
        <taxon>Saccharomycetes</taxon>
        <taxon>Saccharomycetales</taxon>
        <taxon>Saccharomycetaceae</taxon>
        <taxon>Huiozyma</taxon>
    </lineage>
</organism>
<evidence type="ECO:0000313" key="2">
    <source>
        <dbReference type="Proteomes" id="UP000006310"/>
    </source>
</evidence>
<name>J7RKA9_HUIN7</name>
<dbReference type="AlphaFoldDB" id="J7RKA9"/>
<proteinExistence type="predicted"/>
<reference evidence="1 2" key="1">
    <citation type="journal article" date="2011" name="Proc. Natl. Acad. Sci. U.S.A.">
        <title>Evolutionary erosion of yeast sex chromosomes by mating-type switching accidents.</title>
        <authorList>
            <person name="Gordon J.L."/>
            <person name="Armisen D."/>
            <person name="Proux-Wera E."/>
            <person name="Oheigeartaigh S.S."/>
            <person name="Byrne K.P."/>
            <person name="Wolfe K.H."/>
        </authorList>
    </citation>
    <scope>NUCLEOTIDE SEQUENCE [LARGE SCALE GENOMIC DNA]</scope>
    <source>
        <strain evidence="2">ATCC MYA-139 / BCRC 22969 / CBS 8797 / CCRC 22969 / KCTC 17520 / NBRC 10181 / NCYC 3082</strain>
    </source>
</reference>
<dbReference type="GeneID" id="34525637"/>
<dbReference type="EMBL" id="HE978317">
    <property type="protein sequence ID" value="CCK69948.1"/>
    <property type="molecule type" value="Genomic_DNA"/>
</dbReference>
<dbReference type="OMA" id="RIWFIRS"/>
<dbReference type="GO" id="GO:0007035">
    <property type="term" value="P:vacuolar acidification"/>
    <property type="evidence" value="ECO:0007669"/>
    <property type="project" value="EnsemblFungi"/>
</dbReference>
<gene>
    <name evidence="1" type="primary">KNAG0D01970</name>
    <name evidence="1" type="ordered locus">KNAG_0D01970</name>
</gene>
<dbReference type="HOGENOM" id="CLU_062256_0_0_1"/>
<dbReference type="Proteomes" id="UP000006310">
    <property type="component" value="Chromosome 4"/>
</dbReference>
<dbReference type="GO" id="GO:0099617">
    <property type="term" value="C:matrix side of mitochondrial inner membrane"/>
    <property type="evidence" value="ECO:0007669"/>
    <property type="project" value="EnsemblFungi"/>
</dbReference>
<dbReference type="RefSeq" id="XP_022464194.1">
    <property type="nucleotide sequence ID" value="XM_022607616.1"/>
</dbReference>
<accession>J7RKA9</accession>
<evidence type="ECO:0000313" key="1">
    <source>
        <dbReference type="EMBL" id="CCK69948.1"/>
    </source>
</evidence>
<keyword evidence="2" id="KW-1185">Reference proteome</keyword>
<dbReference type="KEGG" id="kng:KNAG_0D01970"/>
<dbReference type="OrthoDB" id="4065996at2759"/>
<dbReference type="GO" id="GO:0097745">
    <property type="term" value="P:mitochondrial tRNA 5'-end processing"/>
    <property type="evidence" value="ECO:0007669"/>
    <property type="project" value="EnsemblFungi"/>
</dbReference>
<protein>
    <recommendedName>
        <fullName evidence="3">Required for respiratory growth protein 1, mitochondrial</fullName>
    </recommendedName>
</protein>